<dbReference type="AlphaFoldDB" id="D6PK12"/>
<dbReference type="PROSITE" id="PS51007">
    <property type="entry name" value="CYTC"/>
    <property type="match status" value="1"/>
</dbReference>
<dbReference type="InterPro" id="IPR009056">
    <property type="entry name" value="Cyt_c-like_dom"/>
</dbReference>
<evidence type="ECO:0000256" key="1">
    <source>
        <dbReference type="ARBA" id="ARBA00022617"/>
    </source>
</evidence>
<sequence>MSELVNKVAEILNAPVDLVQRSAEARAAASGISVDDVLSSWAGGESVASSAPKEEAPVVEETAAEEVTEEAPVKEVIEEAPVEEIKEVSVSSAVTRQVTKSLSFANETMGIKINSENLLPKWLNFSFIIIPLFILVGLISSSNTQDCGERGMLNIDRKSQEAVNCDGSPYEGKGVAATNTINYIAIGQEVYAGAAACAGCHGGGGGGGVGPAFIGGALYTTFPTCADHTKWIQLGSAGWQAEVGPTYGAEETVSIGGMPGFQGKLTEDELYAVVVFERVVFGGGNTEEVLRDCGLLETDEEEVTTEAVSSNP</sequence>
<keyword evidence="3" id="KW-0408">Iron</keyword>
<evidence type="ECO:0000259" key="5">
    <source>
        <dbReference type="PROSITE" id="PS51007"/>
    </source>
</evidence>
<dbReference type="GO" id="GO:0020037">
    <property type="term" value="F:heme binding"/>
    <property type="evidence" value="ECO:0007669"/>
    <property type="project" value="InterPro"/>
</dbReference>
<dbReference type="EMBL" id="GU943118">
    <property type="protein sequence ID" value="ADD96063.1"/>
    <property type="molecule type" value="Genomic_DNA"/>
</dbReference>
<evidence type="ECO:0000256" key="4">
    <source>
        <dbReference type="SAM" id="Phobius"/>
    </source>
</evidence>
<keyword evidence="2" id="KW-0479">Metal-binding</keyword>
<evidence type="ECO:0000256" key="3">
    <source>
        <dbReference type="ARBA" id="ARBA00023004"/>
    </source>
</evidence>
<dbReference type="GO" id="GO:0046872">
    <property type="term" value="F:metal ion binding"/>
    <property type="evidence" value="ECO:0007669"/>
    <property type="project" value="UniProtKB-KW"/>
</dbReference>
<dbReference type="SUPFAM" id="SSF46626">
    <property type="entry name" value="Cytochrome c"/>
    <property type="match status" value="1"/>
</dbReference>
<dbReference type="GO" id="GO:0009055">
    <property type="term" value="F:electron transfer activity"/>
    <property type="evidence" value="ECO:0007669"/>
    <property type="project" value="InterPro"/>
</dbReference>
<organism evidence="6">
    <name type="scientific">uncultured organism MedDCM-OCT-S04-C478</name>
    <dbReference type="NCBI Taxonomy" id="743617"/>
    <lineage>
        <taxon>unclassified sequences</taxon>
        <taxon>environmental samples</taxon>
    </lineage>
</organism>
<reference evidence="6" key="1">
    <citation type="journal article" date="2010" name="ISME J.">
        <title>Metagenome of the Mediterranean deep chlorophyll maximum studied by direct and fosmid library 454 pyrosequencing.</title>
        <authorList>
            <person name="Ghai R."/>
            <person name="Martin-Cuadrado A.B."/>
            <person name="Molto A.G."/>
            <person name="Heredia I.G."/>
            <person name="Cabrera R."/>
            <person name="Martin J."/>
            <person name="Verdu M."/>
            <person name="Deschamps P."/>
            <person name="Moreira D."/>
            <person name="Lopez-Garcia P."/>
            <person name="Mira A."/>
            <person name="Rodriguez-Valera F."/>
        </authorList>
    </citation>
    <scope>NUCLEOTIDE SEQUENCE</scope>
</reference>
<accession>D6PK12</accession>
<feature type="transmembrane region" description="Helical" evidence="4">
    <location>
        <begin position="122"/>
        <end position="140"/>
    </location>
</feature>
<keyword evidence="4" id="KW-0812">Transmembrane</keyword>
<keyword evidence="4" id="KW-0472">Membrane</keyword>
<dbReference type="InterPro" id="IPR036909">
    <property type="entry name" value="Cyt_c-like_dom_sf"/>
</dbReference>
<name>D6PK12_9ZZZZ</name>
<feature type="domain" description="Cytochrome c" evidence="5">
    <location>
        <begin position="182"/>
        <end position="281"/>
    </location>
</feature>
<dbReference type="Gene3D" id="1.10.760.10">
    <property type="entry name" value="Cytochrome c-like domain"/>
    <property type="match status" value="1"/>
</dbReference>
<keyword evidence="4" id="KW-1133">Transmembrane helix</keyword>
<protein>
    <recommendedName>
        <fullName evidence="5">Cytochrome c domain-containing protein</fullName>
    </recommendedName>
</protein>
<dbReference type="Pfam" id="PF00034">
    <property type="entry name" value="Cytochrom_C"/>
    <property type="match status" value="1"/>
</dbReference>
<evidence type="ECO:0000256" key="2">
    <source>
        <dbReference type="ARBA" id="ARBA00022723"/>
    </source>
</evidence>
<proteinExistence type="predicted"/>
<keyword evidence="1" id="KW-0349">Heme</keyword>
<evidence type="ECO:0000313" key="6">
    <source>
        <dbReference type="EMBL" id="ADD96063.1"/>
    </source>
</evidence>